<evidence type="ECO:0008006" key="4">
    <source>
        <dbReference type="Google" id="ProtNLM"/>
    </source>
</evidence>
<keyword evidence="3" id="KW-1185">Reference proteome</keyword>
<evidence type="ECO:0000313" key="2">
    <source>
        <dbReference type="EMBL" id="CUA75321.1"/>
    </source>
</evidence>
<evidence type="ECO:0000313" key="3">
    <source>
        <dbReference type="Proteomes" id="UP000044841"/>
    </source>
</evidence>
<name>A0A0K6GA05_9AGAM</name>
<accession>A0A0K6GA05</accession>
<feature type="region of interest" description="Disordered" evidence="1">
    <location>
        <begin position="1"/>
        <end position="123"/>
    </location>
</feature>
<dbReference type="Proteomes" id="UP000044841">
    <property type="component" value="Unassembled WGS sequence"/>
</dbReference>
<dbReference type="AlphaFoldDB" id="A0A0K6GA05"/>
<evidence type="ECO:0000256" key="1">
    <source>
        <dbReference type="SAM" id="MobiDB-lite"/>
    </source>
</evidence>
<organism evidence="2 3">
    <name type="scientific">Rhizoctonia solani</name>
    <dbReference type="NCBI Taxonomy" id="456999"/>
    <lineage>
        <taxon>Eukaryota</taxon>
        <taxon>Fungi</taxon>
        <taxon>Dikarya</taxon>
        <taxon>Basidiomycota</taxon>
        <taxon>Agaricomycotina</taxon>
        <taxon>Agaricomycetes</taxon>
        <taxon>Cantharellales</taxon>
        <taxon>Ceratobasidiaceae</taxon>
        <taxon>Rhizoctonia</taxon>
    </lineage>
</organism>
<protein>
    <recommendedName>
        <fullName evidence="4">Histone chaperone domain-containing protein</fullName>
    </recommendedName>
</protein>
<gene>
    <name evidence="2" type="ORF">RSOLAG22IIIB_11653</name>
</gene>
<sequence>MSDSTAATKPDAEITMTDVTDPTPAQTTNLTSSPGKGKGKGKAIAADDSMDIDEDDDDEDDDEDEDDEEEEEEEVPEDFSEIDPSVIQPGGERPRRNRPQVDYSSAEAHAKAGLKPGQEDDEE</sequence>
<reference evidence="2 3" key="1">
    <citation type="submission" date="2015-07" db="EMBL/GenBank/DDBJ databases">
        <authorList>
            <person name="Noorani M."/>
        </authorList>
    </citation>
    <scope>NUCLEOTIDE SEQUENCE [LARGE SCALE GENOMIC DNA]</scope>
    <source>
        <strain evidence="2">BBA 69670</strain>
    </source>
</reference>
<proteinExistence type="predicted"/>
<feature type="compositionally biased region" description="Polar residues" evidence="1">
    <location>
        <begin position="17"/>
        <end position="34"/>
    </location>
</feature>
<dbReference type="EMBL" id="CYGV01001531">
    <property type="protein sequence ID" value="CUA75321.1"/>
    <property type="molecule type" value="Genomic_DNA"/>
</dbReference>
<feature type="compositionally biased region" description="Acidic residues" evidence="1">
    <location>
        <begin position="48"/>
        <end position="81"/>
    </location>
</feature>